<name>A0ABY2R8J3_9FLAO</name>
<keyword evidence="4" id="KW-1185">Reference proteome</keyword>
<evidence type="ECO:0000259" key="2">
    <source>
        <dbReference type="Pfam" id="PF16747"/>
    </source>
</evidence>
<dbReference type="Pfam" id="PF16747">
    <property type="entry name" value="Adhesin_E"/>
    <property type="match status" value="1"/>
</dbReference>
<feature type="domain" description="Surface-adhesin protein E-like" evidence="2">
    <location>
        <begin position="21"/>
        <end position="129"/>
    </location>
</feature>
<evidence type="ECO:0000256" key="1">
    <source>
        <dbReference type="SAM" id="SignalP"/>
    </source>
</evidence>
<dbReference type="RefSeq" id="WP_136521894.1">
    <property type="nucleotide sequence ID" value="NZ_SDLV01000015.1"/>
</dbReference>
<evidence type="ECO:0000313" key="3">
    <source>
        <dbReference type="EMBL" id="THV61922.1"/>
    </source>
</evidence>
<dbReference type="Proteomes" id="UP000306038">
    <property type="component" value="Unassembled WGS sequence"/>
</dbReference>
<keyword evidence="1" id="KW-0732">Signal</keyword>
<accession>A0ABY2R8J3</accession>
<gene>
    <name evidence="3" type="ORF">EK417_08415</name>
</gene>
<dbReference type="EMBL" id="SDLV01000015">
    <property type="protein sequence ID" value="THV61922.1"/>
    <property type="molecule type" value="Genomic_DNA"/>
</dbReference>
<protein>
    <recommendedName>
        <fullName evidence="2">Surface-adhesin protein E-like domain-containing protein</fullName>
    </recommendedName>
</protein>
<organism evidence="3 4">
    <name type="scientific">Chryseobacterium candidae</name>
    <dbReference type="NCBI Taxonomy" id="1978493"/>
    <lineage>
        <taxon>Bacteria</taxon>
        <taxon>Pseudomonadati</taxon>
        <taxon>Bacteroidota</taxon>
        <taxon>Flavobacteriia</taxon>
        <taxon>Flavobacteriales</taxon>
        <taxon>Weeksellaceae</taxon>
        <taxon>Chryseobacterium group</taxon>
        <taxon>Chryseobacterium</taxon>
    </lineage>
</organism>
<comment type="caution">
    <text evidence="3">The sequence shown here is derived from an EMBL/GenBank/DDBJ whole genome shotgun (WGS) entry which is preliminary data.</text>
</comment>
<evidence type="ECO:0000313" key="4">
    <source>
        <dbReference type="Proteomes" id="UP000306038"/>
    </source>
</evidence>
<proteinExistence type="predicted"/>
<feature type="signal peptide" evidence="1">
    <location>
        <begin position="1"/>
        <end position="17"/>
    </location>
</feature>
<sequence length="132" mass="15041">MKNLLFIFLLYPFLSFAQQDWEYAGKDSDNASYYVKDIVKKDYSQNILFWVKIVEVDKIVKTKKGSINKKGAITMQKLEVNCREKTIEITSSTKYNSEGKLISSDRGSYVPEPAVPESIGEMILLKACSLIN</sequence>
<dbReference type="InterPro" id="IPR031939">
    <property type="entry name" value="Adhesin_E-like"/>
</dbReference>
<reference evidence="3 4" key="1">
    <citation type="submission" date="2019-01" db="EMBL/GenBank/DDBJ databases">
        <authorList>
            <person name="B I."/>
            <person name="Ch S."/>
            <person name="Ch V.R."/>
        </authorList>
    </citation>
    <scope>NUCLEOTIDE SEQUENCE [LARGE SCALE GENOMIC DNA]</scope>
    <source>
        <strain evidence="3 4">JC507</strain>
    </source>
</reference>
<feature type="chain" id="PRO_5047271890" description="Surface-adhesin protein E-like domain-containing protein" evidence="1">
    <location>
        <begin position="18"/>
        <end position="132"/>
    </location>
</feature>